<reference evidence="1" key="1">
    <citation type="submission" date="2021-06" db="EMBL/GenBank/DDBJ databases">
        <authorList>
            <person name="Kallberg Y."/>
            <person name="Tangrot J."/>
            <person name="Rosling A."/>
        </authorList>
    </citation>
    <scope>NUCLEOTIDE SEQUENCE</scope>
    <source>
        <strain evidence="1">MA461A</strain>
    </source>
</reference>
<proteinExistence type="predicted"/>
<dbReference type="EMBL" id="CAJVQC010065040">
    <property type="protein sequence ID" value="CAG8805107.1"/>
    <property type="molecule type" value="Genomic_DNA"/>
</dbReference>
<keyword evidence="2" id="KW-1185">Reference proteome</keyword>
<name>A0ACA9RRA2_9GLOM</name>
<gene>
    <name evidence="1" type="ORF">RPERSI_LOCUS21860</name>
</gene>
<feature type="non-terminal residue" evidence="1">
    <location>
        <position position="1"/>
    </location>
</feature>
<comment type="caution">
    <text evidence="1">The sequence shown here is derived from an EMBL/GenBank/DDBJ whole genome shotgun (WGS) entry which is preliminary data.</text>
</comment>
<protein>
    <submittedName>
        <fullName evidence="1">27339_t:CDS:1</fullName>
    </submittedName>
</protein>
<feature type="non-terminal residue" evidence="1">
    <location>
        <position position="52"/>
    </location>
</feature>
<dbReference type="Proteomes" id="UP000789920">
    <property type="component" value="Unassembled WGS sequence"/>
</dbReference>
<evidence type="ECO:0000313" key="2">
    <source>
        <dbReference type="Proteomes" id="UP000789920"/>
    </source>
</evidence>
<organism evidence="1 2">
    <name type="scientific">Racocetra persica</name>
    <dbReference type="NCBI Taxonomy" id="160502"/>
    <lineage>
        <taxon>Eukaryota</taxon>
        <taxon>Fungi</taxon>
        <taxon>Fungi incertae sedis</taxon>
        <taxon>Mucoromycota</taxon>
        <taxon>Glomeromycotina</taxon>
        <taxon>Glomeromycetes</taxon>
        <taxon>Diversisporales</taxon>
        <taxon>Gigasporaceae</taxon>
        <taxon>Racocetra</taxon>
    </lineage>
</organism>
<sequence length="52" mass="6079">NDKGEEVQVCKVVDENSIKYSAKYKNIKSSTRNLIIYLRNIHEIILQNEVEV</sequence>
<evidence type="ECO:0000313" key="1">
    <source>
        <dbReference type="EMBL" id="CAG8805107.1"/>
    </source>
</evidence>
<accession>A0ACA9RRA2</accession>